<proteinExistence type="predicted"/>
<organism evidence="2">
    <name type="scientific">Stegastes partitus</name>
    <name type="common">bicolor damselfish</name>
    <dbReference type="NCBI Taxonomy" id="144197"/>
    <lineage>
        <taxon>Eukaryota</taxon>
        <taxon>Metazoa</taxon>
        <taxon>Chordata</taxon>
        <taxon>Craniata</taxon>
        <taxon>Vertebrata</taxon>
        <taxon>Euteleostomi</taxon>
        <taxon>Actinopterygii</taxon>
        <taxon>Neopterygii</taxon>
        <taxon>Teleostei</taxon>
        <taxon>Neoteleostei</taxon>
        <taxon>Acanthomorphata</taxon>
        <taxon>Ovalentaria</taxon>
        <taxon>Pomacentridae</taxon>
        <taxon>Stegastes</taxon>
    </lineage>
</organism>
<dbReference type="STRING" id="144197.ENSSPAP00000022334"/>
<feature type="compositionally biased region" description="Basic and acidic residues" evidence="1">
    <location>
        <begin position="34"/>
        <end position="43"/>
    </location>
</feature>
<accession>A0A3B5AX02</accession>
<feature type="region of interest" description="Disordered" evidence="1">
    <location>
        <begin position="1"/>
        <end position="58"/>
    </location>
</feature>
<sequence>MAGAEEEAAPVEEQQPPLSSSSSGPEDSQPAAGRSKDAEERPAEGGAARCEPGGRHVLSPLDQFKTRRFFVLRVNIDTRAFLSPQPGTLNQAIKDIEALVNKEVDGSVHSIWLMAETFTKCTCRCQVVSILHKLSGNI</sequence>
<dbReference type="GeneTree" id="ENSGT00970000197287"/>
<feature type="compositionally biased region" description="Low complexity" evidence="1">
    <location>
        <begin position="11"/>
        <end position="30"/>
    </location>
</feature>
<protein>
    <submittedName>
        <fullName evidence="2">Uncharacterized protein</fullName>
    </submittedName>
</protein>
<evidence type="ECO:0000256" key="1">
    <source>
        <dbReference type="SAM" id="MobiDB-lite"/>
    </source>
</evidence>
<name>A0A3B5AX02_9TELE</name>
<feature type="compositionally biased region" description="Acidic residues" evidence="1">
    <location>
        <begin position="1"/>
        <end position="10"/>
    </location>
</feature>
<dbReference type="Ensembl" id="ENSSPAT00000022687.1">
    <property type="protein sequence ID" value="ENSSPAP00000022334.1"/>
    <property type="gene ID" value="ENSSPAG00000016878.1"/>
</dbReference>
<dbReference type="AlphaFoldDB" id="A0A3B5AX02"/>
<evidence type="ECO:0000313" key="2">
    <source>
        <dbReference type="Ensembl" id="ENSSPAP00000022334.1"/>
    </source>
</evidence>
<reference evidence="2" key="1">
    <citation type="submission" date="2023-09" db="UniProtKB">
        <authorList>
            <consortium name="Ensembl"/>
        </authorList>
    </citation>
    <scope>IDENTIFICATION</scope>
</reference>